<reference evidence="8 9" key="1">
    <citation type="submission" date="2021-12" db="EMBL/GenBank/DDBJ databases">
        <title>High titer production of polyol ester of fatty acids by Rhodotorula paludigena BS15 towards product separation-free biomass refinery.</title>
        <authorList>
            <person name="Mano J."/>
            <person name="Ono H."/>
            <person name="Tanaka T."/>
            <person name="Naito K."/>
            <person name="Sushida H."/>
            <person name="Ike M."/>
            <person name="Tokuyasu K."/>
            <person name="Kitaoka M."/>
        </authorList>
    </citation>
    <scope>NUCLEOTIDE SEQUENCE [LARGE SCALE GENOMIC DNA]</scope>
    <source>
        <strain evidence="8 9">BS15</strain>
    </source>
</reference>
<keyword evidence="3 6" id="KW-0560">Oxidoreductase</keyword>
<evidence type="ECO:0000256" key="5">
    <source>
        <dbReference type="PIRSR" id="PIRSR000303-1"/>
    </source>
</evidence>
<evidence type="ECO:0000256" key="1">
    <source>
        <dbReference type="ARBA" id="ARBA00006926"/>
    </source>
</evidence>
<dbReference type="GO" id="GO:0034599">
    <property type="term" value="P:cellular response to oxidative stress"/>
    <property type="evidence" value="ECO:0007669"/>
    <property type="project" value="TreeGrafter"/>
</dbReference>
<dbReference type="InterPro" id="IPR013766">
    <property type="entry name" value="Thioredoxin_domain"/>
</dbReference>
<dbReference type="Gene3D" id="3.40.30.10">
    <property type="entry name" value="Glutaredoxin"/>
    <property type="match status" value="1"/>
</dbReference>
<dbReference type="PANTHER" id="PTHR11592">
    <property type="entry name" value="GLUTATHIONE PEROXIDASE"/>
    <property type="match status" value="1"/>
</dbReference>
<evidence type="ECO:0000256" key="6">
    <source>
        <dbReference type="RuleBase" id="RU000499"/>
    </source>
</evidence>
<dbReference type="GO" id="GO:0140824">
    <property type="term" value="F:thioredoxin-dependent peroxiredoxin activity"/>
    <property type="evidence" value="ECO:0007669"/>
    <property type="project" value="UniProtKB-EC"/>
</dbReference>
<evidence type="ECO:0000313" key="9">
    <source>
        <dbReference type="Proteomes" id="UP001342314"/>
    </source>
</evidence>
<dbReference type="Proteomes" id="UP001342314">
    <property type="component" value="Unassembled WGS sequence"/>
</dbReference>
<evidence type="ECO:0000259" key="7">
    <source>
        <dbReference type="PROSITE" id="PS51352"/>
    </source>
</evidence>
<dbReference type="PROSITE" id="PS51352">
    <property type="entry name" value="THIOREDOXIN_2"/>
    <property type="match status" value="1"/>
</dbReference>
<accession>A0AAV5GBY8</accession>
<feature type="domain" description="Thioredoxin" evidence="7">
    <location>
        <begin position="1"/>
        <end position="157"/>
    </location>
</feature>
<dbReference type="CDD" id="cd00340">
    <property type="entry name" value="GSH_Peroxidase"/>
    <property type="match status" value="1"/>
</dbReference>
<proteinExistence type="inferred from homology"/>
<protein>
    <recommendedName>
        <fullName evidence="6">Glutathione peroxidase</fullName>
    </recommendedName>
</protein>
<dbReference type="Pfam" id="PF00255">
    <property type="entry name" value="GSHPx"/>
    <property type="match status" value="1"/>
</dbReference>
<dbReference type="AlphaFoldDB" id="A0AAV5GBY8"/>
<name>A0AAV5GBY8_9BASI</name>
<sequence length="157" mass="17042">MSAAASFYDLEAEKPSGDKIKFEDLKGKVVLIVNTATHCGMTPQFTALEELHKKYADKGLVVLGFPSDQFGSQNPEDDAGTAEFCVRNHGVTFPLLKKGDVNGANTHPVFKLLKSEAKGLLGERKFLVDKNGKVLHRYAPITKPDAIAKDIEKALAA</sequence>
<comment type="similarity">
    <text evidence="1 6">Belongs to the glutathione peroxidase family.</text>
</comment>
<dbReference type="EMBL" id="BQKY01000001">
    <property type="protein sequence ID" value="GJN87210.1"/>
    <property type="molecule type" value="Genomic_DNA"/>
</dbReference>
<dbReference type="InterPro" id="IPR036249">
    <property type="entry name" value="Thioredoxin-like_sf"/>
</dbReference>
<evidence type="ECO:0000256" key="4">
    <source>
        <dbReference type="ARBA" id="ARBA00049091"/>
    </source>
</evidence>
<dbReference type="PROSITE" id="PS51355">
    <property type="entry name" value="GLUTATHIONE_PEROXID_3"/>
    <property type="match status" value="1"/>
</dbReference>
<evidence type="ECO:0000256" key="2">
    <source>
        <dbReference type="ARBA" id="ARBA00022559"/>
    </source>
</evidence>
<dbReference type="InterPro" id="IPR029759">
    <property type="entry name" value="GPX_AS"/>
</dbReference>
<comment type="caution">
    <text evidence="8">The sequence shown here is derived from an EMBL/GenBank/DDBJ whole genome shotgun (WGS) entry which is preliminary data.</text>
</comment>
<dbReference type="PANTHER" id="PTHR11592:SF78">
    <property type="entry name" value="GLUTATHIONE PEROXIDASE"/>
    <property type="match status" value="1"/>
</dbReference>
<dbReference type="PROSITE" id="PS00460">
    <property type="entry name" value="GLUTATHIONE_PEROXID_1"/>
    <property type="match status" value="1"/>
</dbReference>
<dbReference type="InterPro" id="IPR000889">
    <property type="entry name" value="Glutathione_peroxidase"/>
</dbReference>
<feature type="active site" evidence="5">
    <location>
        <position position="39"/>
    </location>
</feature>
<evidence type="ECO:0000256" key="3">
    <source>
        <dbReference type="ARBA" id="ARBA00023002"/>
    </source>
</evidence>
<keyword evidence="9" id="KW-1185">Reference proteome</keyword>
<dbReference type="PIRSF" id="PIRSF000303">
    <property type="entry name" value="Glutathion_perox"/>
    <property type="match status" value="1"/>
</dbReference>
<gene>
    <name evidence="8" type="ORF">Rhopal_000155-T1</name>
</gene>
<dbReference type="SUPFAM" id="SSF52833">
    <property type="entry name" value="Thioredoxin-like"/>
    <property type="match status" value="1"/>
</dbReference>
<comment type="catalytic activity">
    <reaction evidence="4">
        <text>a hydroperoxide + [thioredoxin]-dithiol = an alcohol + [thioredoxin]-disulfide + H2O</text>
        <dbReference type="Rhea" id="RHEA:62620"/>
        <dbReference type="Rhea" id="RHEA-COMP:10698"/>
        <dbReference type="Rhea" id="RHEA-COMP:10700"/>
        <dbReference type="ChEBI" id="CHEBI:15377"/>
        <dbReference type="ChEBI" id="CHEBI:29950"/>
        <dbReference type="ChEBI" id="CHEBI:30879"/>
        <dbReference type="ChEBI" id="CHEBI:35924"/>
        <dbReference type="ChEBI" id="CHEBI:50058"/>
        <dbReference type="EC" id="1.11.1.24"/>
    </reaction>
</comment>
<organism evidence="8 9">
    <name type="scientific">Rhodotorula paludigena</name>
    <dbReference type="NCBI Taxonomy" id="86838"/>
    <lineage>
        <taxon>Eukaryota</taxon>
        <taxon>Fungi</taxon>
        <taxon>Dikarya</taxon>
        <taxon>Basidiomycota</taxon>
        <taxon>Pucciniomycotina</taxon>
        <taxon>Microbotryomycetes</taxon>
        <taxon>Sporidiobolales</taxon>
        <taxon>Sporidiobolaceae</taxon>
        <taxon>Rhodotorula</taxon>
    </lineage>
</organism>
<keyword evidence="2 6" id="KW-0575">Peroxidase</keyword>
<evidence type="ECO:0000313" key="8">
    <source>
        <dbReference type="EMBL" id="GJN87210.1"/>
    </source>
</evidence>
<dbReference type="PRINTS" id="PR01011">
    <property type="entry name" value="GLUTPROXDASE"/>
</dbReference>